<accession>A0A7M5XH09</accession>
<keyword evidence="3" id="KW-1185">Reference proteome</keyword>
<dbReference type="Proteomes" id="UP000594262">
    <property type="component" value="Unplaced"/>
</dbReference>
<protein>
    <submittedName>
        <fullName evidence="2">Uncharacterized protein</fullName>
    </submittedName>
</protein>
<organism evidence="2 3">
    <name type="scientific">Clytia hemisphaerica</name>
    <dbReference type="NCBI Taxonomy" id="252671"/>
    <lineage>
        <taxon>Eukaryota</taxon>
        <taxon>Metazoa</taxon>
        <taxon>Cnidaria</taxon>
        <taxon>Hydrozoa</taxon>
        <taxon>Hydroidolina</taxon>
        <taxon>Leptothecata</taxon>
        <taxon>Obeliida</taxon>
        <taxon>Clytiidae</taxon>
        <taxon>Clytia</taxon>
    </lineage>
</organism>
<proteinExistence type="predicted"/>
<sequence length="184" mass="20621">MDRNDSTGKTSSLSTTTIPISRATTKSGRKISNTRSLAITVGDTLKEKQARVKEEKEAKKAQLDARHEYLLGNISDALNVDYNEIVEHIIEGTQIETITSFFRENGSRSSLIFFYQQMEATNDGVDHMRLGHGGNQLVNKTKHKLFLTDGLAEKLTGFCLYFAKINKTKEITAQNIHNVSKLDQ</sequence>
<dbReference type="AlphaFoldDB" id="A0A7M5XH09"/>
<reference evidence="2" key="1">
    <citation type="submission" date="2021-01" db="UniProtKB">
        <authorList>
            <consortium name="EnsemblMetazoa"/>
        </authorList>
    </citation>
    <scope>IDENTIFICATION</scope>
</reference>
<evidence type="ECO:0000256" key="1">
    <source>
        <dbReference type="SAM" id="MobiDB-lite"/>
    </source>
</evidence>
<name>A0A7M5XH09_9CNID</name>
<feature type="compositionally biased region" description="Polar residues" evidence="1">
    <location>
        <begin position="22"/>
        <end position="31"/>
    </location>
</feature>
<feature type="region of interest" description="Disordered" evidence="1">
    <location>
        <begin position="1"/>
        <end position="31"/>
    </location>
</feature>
<evidence type="ECO:0000313" key="2">
    <source>
        <dbReference type="EnsemblMetazoa" id="CLYHEMP022906.1"/>
    </source>
</evidence>
<dbReference type="OrthoDB" id="5987731at2759"/>
<dbReference type="EnsemblMetazoa" id="CLYHEMT022906.1">
    <property type="protein sequence ID" value="CLYHEMP022906.1"/>
    <property type="gene ID" value="CLYHEMG022906"/>
</dbReference>
<feature type="compositionally biased region" description="Low complexity" evidence="1">
    <location>
        <begin position="7"/>
        <end position="21"/>
    </location>
</feature>
<evidence type="ECO:0000313" key="3">
    <source>
        <dbReference type="Proteomes" id="UP000594262"/>
    </source>
</evidence>